<evidence type="ECO:0000256" key="2">
    <source>
        <dbReference type="ARBA" id="ARBA00022618"/>
    </source>
</evidence>
<dbReference type="PANTHER" id="PTHR34298">
    <property type="entry name" value="SEGREGATION AND CONDENSATION PROTEIN B"/>
    <property type="match status" value="1"/>
</dbReference>
<dbReference type="OrthoDB" id="9806226at2"/>
<dbReference type="SUPFAM" id="SSF46785">
    <property type="entry name" value="Winged helix' DNA-binding domain"/>
    <property type="match status" value="2"/>
</dbReference>
<dbReference type="RefSeq" id="WP_130304808.1">
    <property type="nucleotide sequence ID" value="NZ_SHKO01000003.1"/>
</dbReference>
<keyword evidence="1" id="KW-0963">Cytoplasm</keyword>
<protein>
    <submittedName>
        <fullName evidence="6">Segregation and condensation protein B</fullName>
    </submittedName>
</protein>
<proteinExistence type="predicted"/>
<comment type="caution">
    <text evidence="6">The sequence shown here is derived from an EMBL/GenBank/DDBJ whole genome shotgun (WGS) entry which is preliminary data.</text>
</comment>
<evidence type="ECO:0000313" key="7">
    <source>
        <dbReference type="Proteomes" id="UP000293398"/>
    </source>
</evidence>
<dbReference type="EMBL" id="SHKO01000003">
    <property type="protein sequence ID" value="RZT92995.1"/>
    <property type="molecule type" value="Genomic_DNA"/>
</dbReference>
<dbReference type="Pfam" id="PF04079">
    <property type="entry name" value="SMC_ScpB"/>
    <property type="match status" value="1"/>
</dbReference>
<reference evidence="6 7" key="1">
    <citation type="submission" date="2019-02" db="EMBL/GenBank/DDBJ databases">
        <title>Genomic Encyclopedia of Type Strains, Phase IV (KMG-IV): sequencing the most valuable type-strain genomes for metagenomic binning, comparative biology and taxonomic classification.</title>
        <authorList>
            <person name="Goeker M."/>
        </authorList>
    </citation>
    <scope>NUCLEOTIDE SEQUENCE [LARGE SCALE GENOMIC DNA]</scope>
    <source>
        <strain evidence="6 7">DSM 23814</strain>
    </source>
</reference>
<dbReference type="Proteomes" id="UP000293398">
    <property type="component" value="Unassembled WGS sequence"/>
</dbReference>
<accession>A0A4Q7V957</accession>
<evidence type="ECO:0000256" key="3">
    <source>
        <dbReference type="ARBA" id="ARBA00022829"/>
    </source>
</evidence>
<gene>
    <name evidence="6" type="ORF">EV681_3760</name>
</gene>
<evidence type="ECO:0000256" key="5">
    <source>
        <dbReference type="SAM" id="MobiDB-lite"/>
    </source>
</evidence>
<keyword evidence="4" id="KW-0131">Cell cycle</keyword>
<dbReference type="InterPro" id="IPR036390">
    <property type="entry name" value="WH_DNA-bd_sf"/>
</dbReference>
<dbReference type="Gene3D" id="1.10.10.10">
    <property type="entry name" value="Winged helix-like DNA-binding domain superfamily/Winged helix DNA-binding domain"/>
    <property type="match status" value="2"/>
</dbReference>
<feature type="compositionally biased region" description="Low complexity" evidence="5">
    <location>
        <begin position="188"/>
        <end position="203"/>
    </location>
</feature>
<dbReference type="PANTHER" id="PTHR34298:SF2">
    <property type="entry name" value="SEGREGATION AND CONDENSATION PROTEIN B"/>
    <property type="match status" value="1"/>
</dbReference>
<feature type="compositionally biased region" description="Acidic residues" evidence="5">
    <location>
        <begin position="233"/>
        <end position="257"/>
    </location>
</feature>
<feature type="region of interest" description="Disordered" evidence="5">
    <location>
        <begin position="188"/>
        <end position="295"/>
    </location>
</feature>
<feature type="region of interest" description="Disordered" evidence="5">
    <location>
        <begin position="337"/>
        <end position="389"/>
    </location>
</feature>
<dbReference type="GO" id="GO:0051304">
    <property type="term" value="P:chromosome separation"/>
    <property type="evidence" value="ECO:0007669"/>
    <property type="project" value="InterPro"/>
</dbReference>
<dbReference type="InterPro" id="IPR036388">
    <property type="entry name" value="WH-like_DNA-bd_sf"/>
</dbReference>
<feature type="compositionally biased region" description="Basic and acidic residues" evidence="5">
    <location>
        <begin position="360"/>
        <end position="389"/>
    </location>
</feature>
<dbReference type="NCBIfam" id="TIGR00281">
    <property type="entry name" value="SMC-Scp complex subunit ScpB"/>
    <property type="match status" value="1"/>
</dbReference>
<evidence type="ECO:0000256" key="1">
    <source>
        <dbReference type="ARBA" id="ARBA00022490"/>
    </source>
</evidence>
<organism evidence="6 7">
    <name type="scientific">Advenella incenata</name>
    <dbReference type="NCBI Taxonomy" id="267800"/>
    <lineage>
        <taxon>Bacteria</taxon>
        <taxon>Pseudomonadati</taxon>
        <taxon>Pseudomonadota</taxon>
        <taxon>Betaproteobacteria</taxon>
        <taxon>Burkholderiales</taxon>
        <taxon>Alcaligenaceae</taxon>
    </lineage>
</organism>
<sequence>MDQNLSRKILETALLCADEPMRIGDLRKLFTESDEIDNDVIKQQLQVLQDEWADKGLELSELASGWRFQSRPEMQKYLERLNPEKPPKYSRAVMETLAIIAWRQPVTRGDIEDIRGVTVSSQIIKTLEERGWIDVLGHRDAPGRPALLGTTKQFLDDLGLKALDDLPVLESGEAGMPDLSGLDMSITASEQSAQEQVESEMASDASAPGEVAPDAAGSAQIDSTASKAVLADSDSEDSDDSDADGEDSDAEDSDAEGAGDQALSGSADRLADAVESTDDVAELVNERPDEISEVSDEIKIGADGLVPAAGAQAQNTGKSQERVAHGDVTEERVVADETATTAQEMPAGFSPDSTSQNEQPDDHSVDPADDISSDREASDNQNDDLKNKT</sequence>
<keyword evidence="7" id="KW-1185">Reference proteome</keyword>
<keyword evidence="2" id="KW-0132">Cell division</keyword>
<dbReference type="AlphaFoldDB" id="A0A4Q7V957"/>
<evidence type="ECO:0000256" key="4">
    <source>
        <dbReference type="ARBA" id="ARBA00023306"/>
    </source>
</evidence>
<feature type="compositionally biased region" description="Basic and acidic residues" evidence="5">
    <location>
        <begin position="284"/>
        <end position="295"/>
    </location>
</feature>
<evidence type="ECO:0000313" key="6">
    <source>
        <dbReference type="EMBL" id="RZT92995.1"/>
    </source>
</evidence>
<keyword evidence="3" id="KW-0159">Chromosome partition</keyword>
<name>A0A4Q7V957_9BURK</name>
<dbReference type="GO" id="GO:0051301">
    <property type="term" value="P:cell division"/>
    <property type="evidence" value="ECO:0007669"/>
    <property type="project" value="UniProtKB-KW"/>
</dbReference>
<dbReference type="InterPro" id="IPR005234">
    <property type="entry name" value="ScpB_csome_segregation"/>
</dbReference>